<dbReference type="EMBL" id="VWNA01000001">
    <property type="protein sequence ID" value="MQT12306.1"/>
    <property type="molecule type" value="Genomic_DNA"/>
</dbReference>
<evidence type="ECO:0000259" key="1">
    <source>
        <dbReference type="Pfam" id="PF16998"/>
    </source>
</evidence>
<dbReference type="InterPro" id="IPR032635">
    <property type="entry name" value="Anti_2"/>
</dbReference>
<reference evidence="2 3" key="1">
    <citation type="submission" date="2019-09" db="EMBL/GenBank/DDBJ databases">
        <title>Segnochrobactrum spirostomi gen. nov., sp. nov., isolated from the ciliate Spirostomum cf. yagiui and description of a novel family, Segnochrobactraceae fam. nov. within the order Rhizobiales of the class Alphaproteobacteria.</title>
        <authorList>
            <person name="Akter S."/>
            <person name="Shazib S.U.A."/>
            <person name="Shin M.K."/>
        </authorList>
    </citation>
    <scope>NUCLEOTIDE SEQUENCE [LARGE SCALE GENOMIC DNA]</scope>
    <source>
        <strain evidence="2 3">Sp-1</strain>
    </source>
</reference>
<feature type="domain" description="Surface antigen" evidence="1">
    <location>
        <begin position="77"/>
        <end position="151"/>
    </location>
</feature>
<keyword evidence="3" id="KW-1185">Reference proteome</keyword>
<organism evidence="2 3">
    <name type="scientific">Segnochrobactrum spirostomi</name>
    <dbReference type="NCBI Taxonomy" id="2608987"/>
    <lineage>
        <taxon>Bacteria</taxon>
        <taxon>Pseudomonadati</taxon>
        <taxon>Pseudomonadota</taxon>
        <taxon>Alphaproteobacteria</taxon>
        <taxon>Hyphomicrobiales</taxon>
        <taxon>Segnochrobactraceae</taxon>
        <taxon>Segnochrobactrum</taxon>
    </lineage>
</organism>
<comment type="caution">
    <text evidence="2">The sequence shown here is derived from an EMBL/GenBank/DDBJ whole genome shotgun (WGS) entry which is preliminary data.</text>
</comment>
<evidence type="ECO:0000313" key="2">
    <source>
        <dbReference type="EMBL" id="MQT12306.1"/>
    </source>
</evidence>
<sequence>MAAHGQFVSPAMIALSASILLGGCNLSSVSASIPGFATPKPSDSARAAQDKKMADQVLSGLDIPANVLGAMDANDRIAAAKAQIDALELSRTGAPVTWNNPDTGAHGSVVPGPTYVVNNQECRDYRHTMTVEDQTQEIKGTACRQPDGTWQPLA</sequence>
<proteinExistence type="predicted"/>
<name>A0A6A7Y0Z9_9HYPH</name>
<accession>A0A6A7Y0Z9</accession>
<dbReference type="AlphaFoldDB" id="A0A6A7Y0Z9"/>
<dbReference type="Proteomes" id="UP000332515">
    <property type="component" value="Unassembled WGS sequence"/>
</dbReference>
<dbReference type="RefSeq" id="WP_153479593.1">
    <property type="nucleotide sequence ID" value="NZ_VWNA01000001.1"/>
</dbReference>
<dbReference type="Pfam" id="PF16998">
    <property type="entry name" value="17kDa_Anti_2"/>
    <property type="match status" value="1"/>
</dbReference>
<evidence type="ECO:0000313" key="3">
    <source>
        <dbReference type="Proteomes" id="UP000332515"/>
    </source>
</evidence>
<protein>
    <recommendedName>
        <fullName evidence="1">Surface antigen domain-containing protein</fullName>
    </recommendedName>
</protein>
<gene>
    <name evidence="2" type="ORF">F0357_06445</name>
</gene>